<evidence type="ECO:0000256" key="1">
    <source>
        <dbReference type="SAM" id="Phobius"/>
    </source>
</evidence>
<evidence type="ECO:0000313" key="3">
    <source>
        <dbReference type="Proteomes" id="UP000198287"/>
    </source>
</evidence>
<feature type="transmembrane region" description="Helical" evidence="1">
    <location>
        <begin position="201"/>
        <end position="222"/>
    </location>
</feature>
<keyword evidence="1" id="KW-1133">Transmembrane helix</keyword>
<gene>
    <name evidence="2" type="ORF">Fcan01_27047</name>
</gene>
<keyword evidence="3" id="KW-1185">Reference proteome</keyword>
<feature type="transmembrane region" description="Helical" evidence="1">
    <location>
        <begin position="76"/>
        <end position="100"/>
    </location>
</feature>
<dbReference type="AlphaFoldDB" id="A0A226CY41"/>
<comment type="caution">
    <text evidence="2">The sequence shown here is derived from an EMBL/GenBank/DDBJ whole genome shotgun (WGS) entry which is preliminary data.</text>
</comment>
<sequence length="299" mass="34515">MWEQIYYNFVANRYQTDTYWNFPGSTAVAAFNRNWLLITRLSNFLLNLFPFVAWCQIPISPLHPMHIPTIFSNYPALFYFSYCIYGPAMMYSFCFVASYIKTLFQTFSSLIFFILPILQEELALTSKKARKVRKFKCSPDLGTSPEHLVFVYRSLQLGMKEIRLVFGRYLPIIQTFLGQLGISTGYVLIAEGGKIDLVTRLTFSICVPFAVLSWVALMTCAAKIQKSAKDCLTSWRVHGGGHWESRADRKYMSKFRKSCKPMFFGLDGFLVLTHKSVMKFMQGIIRGVFRTLLALKKKK</sequence>
<proteinExistence type="predicted"/>
<protein>
    <submittedName>
        <fullName evidence="2">Uncharacterized protein</fullName>
    </submittedName>
</protein>
<feature type="transmembrane region" description="Helical" evidence="1">
    <location>
        <begin position="35"/>
        <end position="55"/>
    </location>
</feature>
<keyword evidence="1" id="KW-0472">Membrane</keyword>
<feature type="transmembrane region" description="Helical" evidence="1">
    <location>
        <begin position="169"/>
        <end position="189"/>
    </location>
</feature>
<keyword evidence="1" id="KW-0812">Transmembrane</keyword>
<accession>A0A226CY41</accession>
<organism evidence="2 3">
    <name type="scientific">Folsomia candida</name>
    <name type="common">Springtail</name>
    <dbReference type="NCBI Taxonomy" id="158441"/>
    <lineage>
        <taxon>Eukaryota</taxon>
        <taxon>Metazoa</taxon>
        <taxon>Ecdysozoa</taxon>
        <taxon>Arthropoda</taxon>
        <taxon>Hexapoda</taxon>
        <taxon>Collembola</taxon>
        <taxon>Entomobryomorpha</taxon>
        <taxon>Isotomoidea</taxon>
        <taxon>Isotomidae</taxon>
        <taxon>Proisotominae</taxon>
        <taxon>Folsomia</taxon>
    </lineage>
</organism>
<name>A0A226CY41_FOLCA</name>
<reference evidence="2 3" key="1">
    <citation type="submission" date="2015-12" db="EMBL/GenBank/DDBJ databases">
        <title>The genome of Folsomia candida.</title>
        <authorList>
            <person name="Faddeeva A."/>
            <person name="Derks M.F."/>
            <person name="Anvar Y."/>
            <person name="Smit S."/>
            <person name="Van Straalen N."/>
            <person name="Roelofs D."/>
        </authorList>
    </citation>
    <scope>NUCLEOTIDE SEQUENCE [LARGE SCALE GENOMIC DNA]</scope>
    <source>
        <strain evidence="2 3">VU population</strain>
        <tissue evidence="2">Whole body</tissue>
    </source>
</reference>
<dbReference type="Proteomes" id="UP000198287">
    <property type="component" value="Unassembled WGS sequence"/>
</dbReference>
<dbReference type="EMBL" id="LNIX01000047">
    <property type="protein sequence ID" value="OXA38242.1"/>
    <property type="molecule type" value="Genomic_DNA"/>
</dbReference>
<evidence type="ECO:0000313" key="2">
    <source>
        <dbReference type="EMBL" id="OXA38242.1"/>
    </source>
</evidence>